<dbReference type="KEGG" id="ptrr:6344211"/>
<dbReference type="Pfam" id="PF04841">
    <property type="entry name" value="Vps16_N"/>
    <property type="match status" value="1"/>
</dbReference>
<sequence>MSKPTANWEKVGDKFYRKVQLYQAVFDQDLELENYNVVGAPYSGAVGRYVPLACY</sequence>
<evidence type="ECO:0000313" key="2">
    <source>
        <dbReference type="Proteomes" id="UP000245464"/>
    </source>
</evidence>
<dbReference type="GeneID" id="6344211"/>
<dbReference type="Proteomes" id="UP000245464">
    <property type="component" value="Chromosome 5"/>
</dbReference>
<gene>
    <name evidence="1" type="ORF">PtrM4_103430</name>
</gene>
<dbReference type="InterPro" id="IPR006926">
    <property type="entry name" value="Vps16_N"/>
</dbReference>
<dbReference type="AlphaFoldDB" id="A0A317A5K9"/>
<evidence type="ECO:0000313" key="1">
    <source>
        <dbReference type="EMBL" id="KAF7570341.1"/>
    </source>
</evidence>
<dbReference type="RefSeq" id="XP_001936289.2">
    <property type="nucleotide sequence ID" value="XM_001936254.2"/>
</dbReference>
<comment type="caution">
    <text evidence="1">The sequence shown here is derived from an EMBL/GenBank/DDBJ whole genome shotgun (WGS) entry which is preliminary data.</text>
</comment>
<proteinExistence type="predicted"/>
<dbReference type="GO" id="GO:0006886">
    <property type="term" value="P:intracellular protein transport"/>
    <property type="evidence" value="ECO:0007669"/>
    <property type="project" value="InterPro"/>
</dbReference>
<organism evidence="1 2">
    <name type="scientific">Pyrenophora tritici-repentis</name>
    <dbReference type="NCBI Taxonomy" id="45151"/>
    <lineage>
        <taxon>Eukaryota</taxon>
        <taxon>Fungi</taxon>
        <taxon>Dikarya</taxon>
        <taxon>Ascomycota</taxon>
        <taxon>Pezizomycotina</taxon>
        <taxon>Dothideomycetes</taxon>
        <taxon>Pleosporomycetidae</taxon>
        <taxon>Pleosporales</taxon>
        <taxon>Pleosporineae</taxon>
        <taxon>Pleosporaceae</taxon>
        <taxon>Pyrenophora</taxon>
    </lineage>
</organism>
<dbReference type="GO" id="GO:0005737">
    <property type="term" value="C:cytoplasm"/>
    <property type="evidence" value="ECO:0007669"/>
    <property type="project" value="InterPro"/>
</dbReference>
<dbReference type="EMBL" id="NQIK02000005">
    <property type="protein sequence ID" value="KAF7570341.1"/>
    <property type="molecule type" value="Genomic_DNA"/>
</dbReference>
<protein>
    <submittedName>
        <fullName evidence="1">Vps16-N domain containing protein</fullName>
    </submittedName>
</protein>
<name>A0A317A5K9_9PLEO</name>
<reference evidence="1 2" key="1">
    <citation type="journal article" date="2018" name="BMC Genomics">
        <title>Comparative genomics of the wheat fungal pathogen Pyrenophora tritici-repentis reveals chromosomal variations and genome plasticity.</title>
        <authorList>
            <person name="Moolhuijzen P."/>
            <person name="See P.T."/>
            <person name="Hane J.K."/>
            <person name="Shi G."/>
            <person name="Liu Z."/>
            <person name="Oliver R.P."/>
            <person name="Moffat C.S."/>
        </authorList>
    </citation>
    <scope>NUCLEOTIDE SEQUENCE [LARGE SCALE GENOMIC DNA]</scope>
    <source>
        <strain evidence="1">M4</strain>
    </source>
</reference>
<accession>A0A317A5K9</accession>